<dbReference type="PANTHER" id="PTHR37293">
    <property type="entry name" value="PHAGE REPLICATION PROTEIN-RELATED"/>
    <property type="match status" value="1"/>
</dbReference>
<protein>
    <submittedName>
        <fullName evidence="4">DnaD and phage-associated domain-containing protein</fullName>
    </submittedName>
</protein>
<dbReference type="EMBL" id="FNJU01000001">
    <property type="protein sequence ID" value="SDP06750.1"/>
    <property type="molecule type" value="Genomic_DNA"/>
</dbReference>
<dbReference type="NCBIfam" id="TIGR01446">
    <property type="entry name" value="DnaD_dom"/>
    <property type="match status" value="1"/>
</dbReference>
<dbReference type="Proteomes" id="UP000199159">
    <property type="component" value="Unassembled WGS sequence"/>
</dbReference>
<sequence>MAKYRMIQTNFWTNPIVSEEMTPEDKYFFLYLLTNPHTTQIGIYRITKKQMAFDTGYSIETIHSLMDRMDRHHQVIRYNPDTRELAIKNWGKYNLHKGGKPVIDCIISELQQVQDTSLIPYVAEHITKTDIQTIFKSFYEKEEGVEEEQGHHPVTQPYIESENTENDAALTTRHTMRGQKEKENKKEKEKQQQNTKKKKEEVKEIIELWDQNGFGYSNMNAKEQLLCWLDDSRFLNPKDVIVKAMTIACTNNIRKLNYVVGILKNWENEGLLTVEEIDLYHKKKPTEQEQPAEHKGKTKEFQLNLSEGEDW</sequence>
<dbReference type="SUPFAM" id="SSF158499">
    <property type="entry name" value="DnaD domain-like"/>
    <property type="match status" value="1"/>
</dbReference>
<feature type="region of interest" description="Disordered" evidence="2">
    <location>
        <begin position="283"/>
        <end position="311"/>
    </location>
</feature>
<accession>A0A1H0PPL7</accession>
<organism evidence="4 5">
    <name type="scientific">Litchfieldia salsa</name>
    <dbReference type="NCBI Taxonomy" id="930152"/>
    <lineage>
        <taxon>Bacteria</taxon>
        <taxon>Bacillati</taxon>
        <taxon>Bacillota</taxon>
        <taxon>Bacilli</taxon>
        <taxon>Bacillales</taxon>
        <taxon>Bacillaceae</taxon>
        <taxon>Litchfieldia</taxon>
    </lineage>
</organism>
<evidence type="ECO:0000256" key="2">
    <source>
        <dbReference type="SAM" id="MobiDB-lite"/>
    </source>
</evidence>
<comment type="similarity">
    <text evidence="1">Belongs to the DnaB/DnaD family.</text>
</comment>
<evidence type="ECO:0000313" key="4">
    <source>
        <dbReference type="EMBL" id="SDP06750.1"/>
    </source>
</evidence>
<feature type="domain" description="DnaB/C C-terminal" evidence="3">
    <location>
        <begin position="208"/>
        <end position="279"/>
    </location>
</feature>
<evidence type="ECO:0000256" key="1">
    <source>
        <dbReference type="ARBA" id="ARBA00093462"/>
    </source>
</evidence>
<reference evidence="5" key="1">
    <citation type="submission" date="2016-10" db="EMBL/GenBank/DDBJ databases">
        <authorList>
            <person name="Varghese N."/>
            <person name="Submissions S."/>
        </authorList>
    </citation>
    <scope>NUCLEOTIDE SEQUENCE [LARGE SCALE GENOMIC DNA]</scope>
    <source>
        <strain evidence="5">IBRC-M10078</strain>
    </source>
</reference>
<dbReference type="InterPro" id="IPR006343">
    <property type="entry name" value="DnaB/C_C"/>
</dbReference>
<proteinExistence type="inferred from homology"/>
<dbReference type="AlphaFoldDB" id="A0A1H0PPL7"/>
<feature type="compositionally biased region" description="Basic and acidic residues" evidence="2">
    <location>
        <begin position="178"/>
        <end position="191"/>
    </location>
</feature>
<gene>
    <name evidence="4" type="ORF">SAMN05216565_101403</name>
</gene>
<feature type="compositionally biased region" description="Basic and acidic residues" evidence="2">
    <location>
        <begin position="285"/>
        <end position="300"/>
    </location>
</feature>
<dbReference type="InterPro" id="IPR053162">
    <property type="entry name" value="DnaD"/>
</dbReference>
<dbReference type="Gene3D" id="1.10.10.630">
    <property type="entry name" value="DnaD domain-like"/>
    <property type="match status" value="1"/>
</dbReference>
<feature type="region of interest" description="Disordered" evidence="2">
    <location>
        <begin position="145"/>
        <end position="198"/>
    </location>
</feature>
<evidence type="ECO:0000259" key="3">
    <source>
        <dbReference type="Pfam" id="PF07261"/>
    </source>
</evidence>
<evidence type="ECO:0000313" key="5">
    <source>
        <dbReference type="Proteomes" id="UP000199159"/>
    </source>
</evidence>
<name>A0A1H0PPL7_9BACI</name>
<dbReference type="InterPro" id="IPR034829">
    <property type="entry name" value="DnaD-like_sf"/>
</dbReference>
<dbReference type="RefSeq" id="WP_238457136.1">
    <property type="nucleotide sequence ID" value="NZ_FNJU01000001.1"/>
</dbReference>
<dbReference type="PANTHER" id="PTHR37293:SF5">
    <property type="entry name" value="DNA REPLICATION PROTEIN"/>
    <property type="match status" value="1"/>
</dbReference>
<keyword evidence="5" id="KW-1185">Reference proteome</keyword>
<dbReference type="Pfam" id="PF07261">
    <property type="entry name" value="DnaB_2"/>
    <property type="match status" value="1"/>
</dbReference>
<dbReference type="STRING" id="930152.SAMN05216565_101403"/>